<dbReference type="GO" id="GO:0015919">
    <property type="term" value="P:peroxisomal membrane transport"/>
    <property type="evidence" value="ECO:0007669"/>
    <property type="project" value="InterPro"/>
</dbReference>
<keyword evidence="1" id="KW-0812">Transmembrane</keyword>
<dbReference type="Proteomes" id="UP000032304">
    <property type="component" value="Chromosome 4"/>
</dbReference>
<dbReference type="Gramene" id="KJB21982">
    <property type="protein sequence ID" value="KJB21982"/>
    <property type="gene ID" value="B456_004G024600"/>
</dbReference>
<keyword evidence="1" id="KW-1133">Transmembrane helix</keyword>
<keyword evidence="3" id="KW-1185">Reference proteome</keyword>
<dbReference type="InterPro" id="IPR034571">
    <property type="entry name" value="APEM9"/>
</dbReference>
<dbReference type="EMBL" id="CM001743">
    <property type="protein sequence ID" value="KJB21982.1"/>
    <property type="molecule type" value="Genomic_DNA"/>
</dbReference>
<sequence length="66" mass="7439">MAEGKILIGSLVLLVYYILGRRGVSLQRIVKRQALFVKKFLVYLWELAFSYQVNPLAAIQPLSAAT</sequence>
<evidence type="ECO:0000313" key="3">
    <source>
        <dbReference type="Proteomes" id="UP000032304"/>
    </source>
</evidence>
<keyword evidence="1" id="KW-0472">Membrane</keyword>
<gene>
    <name evidence="2" type="ORF">B456_004G024600</name>
</gene>
<feature type="transmembrane region" description="Helical" evidence="1">
    <location>
        <begin position="6"/>
        <end position="24"/>
    </location>
</feature>
<dbReference type="STRING" id="29730.A0A0D2MSJ1"/>
<dbReference type="PANTHER" id="PTHR36361">
    <property type="entry name" value="PROTEIN APEM9"/>
    <property type="match status" value="1"/>
</dbReference>
<reference evidence="2 3" key="1">
    <citation type="journal article" date="2012" name="Nature">
        <title>Repeated polyploidization of Gossypium genomes and the evolution of spinnable cotton fibres.</title>
        <authorList>
            <person name="Paterson A.H."/>
            <person name="Wendel J.F."/>
            <person name="Gundlach H."/>
            <person name="Guo H."/>
            <person name="Jenkins J."/>
            <person name="Jin D."/>
            <person name="Llewellyn D."/>
            <person name="Showmaker K.C."/>
            <person name="Shu S."/>
            <person name="Udall J."/>
            <person name="Yoo M.J."/>
            <person name="Byers R."/>
            <person name="Chen W."/>
            <person name="Doron-Faigenboim A."/>
            <person name="Duke M.V."/>
            <person name="Gong L."/>
            <person name="Grimwood J."/>
            <person name="Grover C."/>
            <person name="Grupp K."/>
            <person name="Hu G."/>
            <person name="Lee T.H."/>
            <person name="Li J."/>
            <person name="Lin L."/>
            <person name="Liu T."/>
            <person name="Marler B.S."/>
            <person name="Page J.T."/>
            <person name="Roberts A.W."/>
            <person name="Romanel E."/>
            <person name="Sanders W.S."/>
            <person name="Szadkowski E."/>
            <person name="Tan X."/>
            <person name="Tang H."/>
            <person name="Xu C."/>
            <person name="Wang J."/>
            <person name="Wang Z."/>
            <person name="Zhang D."/>
            <person name="Zhang L."/>
            <person name="Ashrafi H."/>
            <person name="Bedon F."/>
            <person name="Bowers J.E."/>
            <person name="Brubaker C.L."/>
            <person name="Chee P.W."/>
            <person name="Das S."/>
            <person name="Gingle A.R."/>
            <person name="Haigler C.H."/>
            <person name="Harker D."/>
            <person name="Hoffmann L.V."/>
            <person name="Hovav R."/>
            <person name="Jones D.C."/>
            <person name="Lemke C."/>
            <person name="Mansoor S."/>
            <person name="ur Rahman M."/>
            <person name="Rainville L.N."/>
            <person name="Rambani A."/>
            <person name="Reddy U.K."/>
            <person name="Rong J.K."/>
            <person name="Saranga Y."/>
            <person name="Scheffler B.E."/>
            <person name="Scheffler J.A."/>
            <person name="Stelly D.M."/>
            <person name="Triplett B.A."/>
            <person name="Van Deynze A."/>
            <person name="Vaslin M.F."/>
            <person name="Waghmare V.N."/>
            <person name="Walford S.A."/>
            <person name="Wright R.J."/>
            <person name="Zaki E.A."/>
            <person name="Zhang T."/>
            <person name="Dennis E.S."/>
            <person name="Mayer K.F."/>
            <person name="Peterson D.G."/>
            <person name="Rokhsar D.S."/>
            <person name="Wang X."/>
            <person name="Schmutz J."/>
        </authorList>
    </citation>
    <scope>NUCLEOTIDE SEQUENCE [LARGE SCALE GENOMIC DNA]</scope>
</reference>
<accession>A0A0D2MSJ1</accession>
<protein>
    <submittedName>
        <fullName evidence="2">Uncharacterized protein</fullName>
    </submittedName>
</protein>
<dbReference type="PANTHER" id="PTHR36361:SF1">
    <property type="entry name" value="PROTEIN APEM9"/>
    <property type="match status" value="1"/>
</dbReference>
<name>A0A0D2MSJ1_GOSRA</name>
<evidence type="ECO:0000256" key="1">
    <source>
        <dbReference type="SAM" id="Phobius"/>
    </source>
</evidence>
<evidence type="ECO:0000313" key="2">
    <source>
        <dbReference type="EMBL" id="KJB21982.1"/>
    </source>
</evidence>
<proteinExistence type="predicted"/>
<dbReference type="AlphaFoldDB" id="A0A0D2MSJ1"/>
<organism evidence="2 3">
    <name type="scientific">Gossypium raimondii</name>
    <name type="common">Peruvian cotton</name>
    <name type="synonym">Gossypium klotzschianum subsp. raimondii</name>
    <dbReference type="NCBI Taxonomy" id="29730"/>
    <lineage>
        <taxon>Eukaryota</taxon>
        <taxon>Viridiplantae</taxon>
        <taxon>Streptophyta</taxon>
        <taxon>Embryophyta</taxon>
        <taxon>Tracheophyta</taxon>
        <taxon>Spermatophyta</taxon>
        <taxon>Magnoliopsida</taxon>
        <taxon>eudicotyledons</taxon>
        <taxon>Gunneridae</taxon>
        <taxon>Pentapetalae</taxon>
        <taxon>rosids</taxon>
        <taxon>malvids</taxon>
        <taxon>Malvales</taxon>
        <taxon>Malvaceae</taxon>
        <taxon>Malvoideae</taxon>
        <taxon>Gossypium</taxon>
    </lineage>
</organism>